<organism evidence="1 2">
    <name type="scientific">Ferrimicrobium acidiphilum DSM 19497</name>
    <dbReference type="NCBI Taxonomy" id="1121877"/>
    <lineage>
        <taxon>Bacteria</taxon>
        <taxon>Bacillati</taxon>
        <taxon>Actinomycetota</taxon>
        <taxon>Acidimicrobiia</taxon>
        <taxon>Acidimicrobiales</taxon>
        <taxon>Acidimicrobiaceae</taxon>
        <taxon>Ferrimicrobium</taxon>
    </lineage>
</organism>
<reference evidence="1 2" key="1">
    <citation type="submission" date="2015-01" db="EMBL/GenBank/DDBJ databases">
        <title>Draft genome of the acidophilic iron oxidizer Ferrimicrobium acidiphilum strain T23.</title>
        <authorList>
            <person name="Poehlein A."/>
            <person name="Eisen S."/>
            <person name="Schloemann M."/>
            <person name="Johnson B.D."/>
            <person name="Daniel R."/>
            <person name="Muehling M."/>
        </authorList>
    </citation>
    <scope>NUCLEOTIDE SEQUENCE [LARGE SCALE GENOMIC DNA]</scope>
    <source>
        <strain evidence="1 2">T23</strain>
    </source>
</reference>
<gene>
    <name evidence="1" type="ORF">FEAC_16580</name>
</gene>
<accession>A0A0D8FTG6</accession>
<dbReference type="AlphaFoldDB" id="A0A0D8FTG6"/>
<name>A0A0D8FTG6_9ACTN</name>
<dbReference type="Proteomes" id="UP000032336">
    <property type="component" value="Unassembled WGS sequence"/>
</dbReference>
<sequence>MKFAVHKTLGTYSSFAIVVSEDPYATEVDSMNIGIS</sequence>
<evidence type="ECO:0000313" key="2">
    <source>
        <dbReference type="Proteomes" id="UP000032336"/>
    </source>
</evidence>
<protein>
    <submittedName>
        <fullName evidence="1">Uncharacterized protein</fullName>
    </submittedName>
</protein>
<keyword evidence="2" id="KW-1185">Reference proteome</keyword>
<evidence type="ECO:0000313" key="1">
    <source>
        <dbReference type="EMBL" id="KJE76578.1"/>
    </source>
</evidence>
<dbReference type="EMBL" id="JXUW01000014">
    <property type="protein sequence ID" value="KJE76578.1"/>
    <property type="molecule type" value="Genomic_DNA"/>
</dbReference>
<dbReference type="STRING" id="1121877.FEAC_16580"/>
<proteinExistence type="predicted"/>
<comment type="caution">
    <text evidence="1">The sequence shown here is derived from an EMBL/GenBank/DDBJ whole genome shotgun (WGS) entry which is preliminary data.</text>
</comment>